<evidence type="ECO:0000256" key="7">
    <source>
        <dbReference type="ARBA" id="ARBA00022777"/>
    </source>
</evidence>
<dbReference type="GO" id="GO:0005524">
    <property type="term" value="F:ATP binding"/>
    <property type="evidence" value="ECO:0007669"/>
    <property type="project" value="UniProtKB-UniRule"/>
</dbReference>
<evidence type="ECO:0000259" key="17">
    <source>
        <dbReference type="PROSITE" id="PS50011"/>
    </source>
</evidence>
<dbReference type="Pfam" id="PF07714">
    <property type="entry name" value="PK_Tyr_Ser-Thr"/>
    <property type="match status" value="1"/>
</dbReference>
<comment type="subcellular location">
    <subcellularLocation>
        <location evidence="1">Membrane</location>
        <topology evidence="1">Single-pass type I membrane protein</topology>
    </subcellularLocation>
</comment>
<keyword evidence="5 16" id="KW-0732">Signal</keyword>
<dbReference type="Pfam" id="PF23473">
    <property type="entry name" value="LysM3_LYK4_5"/>
    <property type="match status" value="2"/>
</dbReference>
<dbReference type="CDD" id="cd14066">
    <property type="entry name" value="STKc_IRAK"/>
    <property type="match status" value="2"/>
</dbReference>
<sequence>MELHYYLYILSINLCFLLLLPESLYSQQVYLNGTVYDCTDTPSTPKGYLCNGLKKSCTSFIVFRSKHPYDNPASIAYLLDSEASIIASINKLSNNARIPSNRPIIVPVFCSCHGNIYSHDAPYTVKNNDTYFELVKTTYQGLTTCQALMGQNYYPPNGLPIGAELTVPLLCACPTENQTSTGVTSLLVDLINYGDTLKSIGESYGVGEQSMLEANKPQSKNSSSFTLLALTPILVPLRGKNCKEDPNSFYCNCSKEFLADGSLKGIYCDESDGQKFPAKLVVCIGVGIGVGFLCFFLLGYKLYQYIQKKRERIRKEKLFKQNGGYLLQEKVSSSHENGSQKVIIKLFTAEELQRATDNYNWSRFLGQGGYGKVYKGMLPDGTIVAVKRSKEIERNQIETFVNEVVILSQINHRNIVKLLGCCLETEAPLLVYEFIPNGTLAQHIHSKPHESSSPLSWDSRLRIACEVAGAVAYMHSSASIPIFHRDIKPTNILLDSNYSAKVSDFGTSRSLPQDKTHLTTQIGGTFGYIDPEYFQSSQFSDKSDVYSFGVVLVEIITGKKPISFIEEDEGQNLIAEFISVMKENKVCDILDPKVLKEAKNDEIIAISNLAMRCLRLNGKKRPTMKEVSAELESLRKVQSSMLVDNHDHHHDESTNNDEKLSHKHNNSLVQEYAEESILLRSKRIMELQYLNIIFTIFILLSLFPQYLHCQQQFLNETVFDCSSNPSTPKGYLCNSPKKSCTSFLVYRSKPPYNTPQTISNLLASEESTVSSINKISSNKKIPTNKSIIVPVSCSCSGNIYQHNAFYTVNKDDTYFMLVNTTYQGLTTCQALMGQNYYASVNIAIGAQLTVPMLCACPTANQTAKGVTSLLVYSLGEGDTIKSIGETYGVDEQSILDANELNQTSNGNRSLSLMARTPILIPLRGKSCKDDPESFYCTCSQGDVTNSSLMGLNCEESDGQKFPAKLVAALGVGIGAGFLCLFLLGYKLYQCIQKKREKLHKEKLFKQNGGYLLQEKVSSYTNGQRTKLFTEEELKRATDNYNQSRFLGQGGFGTVYKGMLPDGTIVAVKRSKEMERNQIQTFVNEVVILSQINHRNIVKLLGCCLETEAPLLVYEFIPNGTLSDHIHVKEDESSSLSWDGRLQIACEVAGAVAYMHSAASVPIFHRDIKPSNILLDSNYSAKVSDFGTSKSLPLDNTHLTTAVRGTFGYIDPEYFQSNQYTDRSDVYSFGVVLVELITGRKPLSLLQDEGQHLIAEFISLMKENQLSEILDAKVLKEAREDHILAIANLAMRCLRLSGKKRPTMKEVSAELEALRTAKSSVLIDLDHISPEDGGSPSHTTRGPIQESGEESILVSLQMESTSF</sequence>
<dbReference type="PANTHER" id="PTHR27005:SF537">
    <property type="entry name" value="LYSM TYPE RECEPTOR KINASE"/>
    <property type="match status" value="1"/>
</dbReference>
<dbReference type="InterPro" id="IPR008271">
    <property type="entry name" value="Ser/Thr_kinase_AS"/>
</dbReference>
<feature type="domain" description="Protein kinase" evidence="17">
    <location>
        <begin position="1040"/>
        <end position="1313"/>
    </location>
</feature>
<keyword evidence="7" id="KW-0418">Kinase</keyword>
<evidence type="ECO:0000256" key="11">
    <source>
        <dbReference type="ARBA" id="ARBA00047558"/>
    </source>
</evidence>
<keyword evidence="4 15" id="KW-0812">Transmembrane</keyword>
<evidence type="ECO:0000256" key="5">
    <source>
        <dbReference type="ARBA" id="ARBA00022729"/>
    </source>
</evidence>
<dbReference type="PANTHER" id="PTHR27005">
    <property type="entry name" value="WALL-ASSOCIATED RECEPTOR KINASE-LIKE 21"/>
    <property type="match status" value="1"/>
</dbReference>
<dbReference type="InterPro" id="IPR056562">
    <property type="entry name" value="LysM2_CERK1_LYK3_4_5"/>
</dbReference>
<dbReference type="Proteomes" id="UP000289738">
    <property type="component" value="Chromosome A04"/>
</dbReference>
<dbReference type="InterPro" id="IPR011009">
    <property type="entry name" value="Kinase-like_dom_sf"/>
</dbReference>
<dbReference type="SMART" id="SM00220">
    <property type="entry name" value="S_TKc"/>
    <property type="match status" value="2"/>
</dbReference>
<evidence type="ECO:0000256" key="10">
    <source>
        <dbReference type="ARBA" id="ARBA00023136"/>
    </source>
</evidence>
<dbReference type="InterPro" id="IPR017441">
    <property type="entry name" value="Protein_kinase_ATP_BS"/>
</dbReference>
<evidence type="ECO:0000256" key="2">
    <source>
        <dbReference type="ARBA" id="ARBA00022527"/>
    </source>
</evidence>
<feature type="region of interest" description="Disordered" evidence="14">
    <location>
        <begin position="1325"/>
        <end position="1350"/>
    </location>
</feature>
<dbReference type="FunFam" id="1.10.510.10:FF:000084">
    <property type="entry name" value="Wall-associated receptor kinase 2"/>
    <property type="match status" value="2"/>
</dbReference>
<dbReference type="PROSITE" id="PS00107">
    <property type="entry name" value="PROTEIN_KINASE_ATP"/>
    <property type="match status" value="2"/>
</dbReference>
<comment type="caution">
    <text evidence="18">The sequence shown here is derived from an EMBL/GenBank/DDBJ whole genome shotgun (WGS) entry which is preliminary data.</text>
</comment>
<evidence type="ECO:0000313" key="18">
    <source>
        <dbReference type="EMBL" id="RYR60992.1"/>
    </source>
</evidence>
<evidence type="ECO:0000256" key="4">
    <source>
        <dbReference type="ARBA" id="ARBA00022692"/>
    </source>
</evidence>
<dbReference type="FunFam" id="3.30.200.20:FF:000043">
    <property type="entry name" value="Wall-associated receptor kinase 2"/>
    <property type="match status" value="2"/>
</dbReference>
<feature type="binding site" evidence="13">
    <location>
        <position position="1068"/>
    </location>
    <ligand>
        <name>ATP</name>
        <dbReference type="ChEBI" id="CHEBI:30616"/>
    </ligand>
</feature>
<feature type="binding site" evidence="13">
    <location>
        <position position="387"/>
    </location>
    <ligand>
        <name>ATP</name>
        <dbReference type="ChEBI" id="CHEBI:30616"/>
    </ligand>
</feature>
<dbReference type="InterPro" id="IPR000719">
    <property type="entry name" value="Prot_kinase_dom"/>
</dbReference>
<proteinExistence type="predicted"/>
<keyword evidence="3" id="KW-0808">Transferase</keyword>
<evidence type="ECO:0000256" key="3">
    <source>
        <dbReference type="ARBA" id="ARBA00022679"/>
    </source>
</evidence>
<dbReference type="Gene3D" id="3.30.200.20">
    <property type="entry name" value="Phosphorylase Kinase, domain 1"/>
    <property type="match status" value="2"/>
</dbReference>
<evidence type="ECO:0000256" key="13">
    <source>
        <dbReference type="PROSITE-ProRule" id="PRU10141"/>
    </source>
</evidence>
<comment type="catalytic activity">
    <reaction evidence="12">
        <text>L-threonyl-[protein] + ATP = O-phospho-L-threonyl-[protein] + ADP + H(+)</text>
        <dbReference type="Rhea" id="RHEA:46608"/>
        <dbReference type="Rhea" id="RHEA-COMP:11060"/>
        <dbReference type="Rhea" id="RHEA-COMP:11605"/>
        <dbReference type="ChEBI" id="CHEBI:15378"/>
        <dbReference type="ChEBI" id="CHEBI:30013"/>
        <dbReference type="ChEBI" id="CHEBI:30616"/>
        <dbReference type="ChEBI" id="CHEBI:61977"/>
        <dbReference type="ChEBI" id="CHEBI:456216"/>
    </reaction>
</comment>
<keyword evidence="10 15" id="KW-0472">Membrane</keyword>
<dbReference type="InterPro" id="IPR018392">
    <property type="entry name" value="LysM"/>
</dbReference>
<evidence type="ECO:0000256" key="8">
    <source>
        <dbReference type="ARBA" id="ARBA00022840"/>
    </source>
</evidence>
<feature type="signal peptide" evidence="16">
    <location>
        <begin position="1"/>
        <end position="26"/>
    </location>
</feature>
<evidence type="ECO:0000256" key="14">
    <source>
        <dbReference type="SAM" id="MobiDB-lite"/>
    </source>
</evidence>
<keyword evidence="2" id="KW-0723">Serine/threonine-protein kinase</keyword>
<dbReference type="InterPro" id="IPR045274">
    <property type="entry name" value="WAK-like"/>
</dbReference>
<dbReference type="InterPro" id="IPR056561">
    <property type="entry name" value="NFP_LYK_LysM1"/>
</dbReference>
<evidence type="ECO:0000256" key="6">
    <source>
        <dbReference type="ARBA" id="ARBA00022741"/>
    </source>
</evidence>
<dbReference type="SMART" id="SM00257">
    <property type="entry name" value="LysM"/>
    <property type="match status" value="4"/>
</dbReference>
<dbReference type="Pfam" id="PF00069">
    <property type="entry name" value="Pkinase"/>
    <property type="match status" value="1"/>
</dbReference>
<dbReference type="GO" id="GO:0005886">
    <property type="term" value="C:plasma membrane"/>
    <property type="evidence" value="ECO:0007669"/>
    <property type="project" value="TreeGrafter"/>
</dbReference>
<comment type="catalytic activity">
    <reaction evidence="11">
        <text>L-seryl-[protein] + ATP = O-phospho-L-seryl-[protein] + ADP + H(+)</text>
        <dbReference type="Rhea" id="RHEA:17989"/>
        <dbReference type="Rhea" id="RHEA-COMP:9863"/>
        <dbReference type="Rhea" id="RHEA-COMP:11604"/>
        <dbReference type="ChEBI" id="CHEBI:15378"/>
        <dbReference type="ChEBI" id="CHEBI:29999"/>
        <dbReference type="ChEBI" id="CHEBI:30616"/>
        <dbReference type="ChEBI" id="CHEBI:83421"/>
        <dbReference type="ChEBI" id="CHEBI:456216"/>
    </reaction>
</comment>
<feature type="domain" description="Protein kinase" evidence="17">
    <location>
        <begin position="359"/>
        <end position="634"/>
    </location>
</feature>
<dbReference type="STRING" id="3818.A0A445DCV9"/>
<dbReference type="Gene3D" id="1.10.510.10">
    <property type="entry name" value="Transferase(Phosphotransferase) domain 1"/>
    <property type="match status" value="2"/>
</dbReference>
<name>A0A445DCV9_ARAHY</name>
<dbReference type="InterPro" id="IPR056563">
    <property type="entry name" value="LysM3_LYK4_5"/>
</dbReference>
<evidence type="ECO:0000256" key="16">
    <source>
        <dbReference type="SAM" id="SignalP"/>
    </source>
</evidence>
<feature type="transmembrane region" description="Helical" evidence="15">
    <location>
        <begin position="965"/>
        <end position="988"/>
    </location>
</feature>
<reference evidence="18 19" key="1">
    <citation type="submission" date="2019-01" db="EMBL/GenBank/DDBJ databases">
        <title>Sequencing of cultivated peanut Arachis hypogaea provides insights into genome evolution and oil improvement.</title>
        <authorList>
            <person name="Chen X."/>
        </authorList>
    </citation>
    <scope>NUCLEOTIDE SEQUENCE [LARGE SCALE GENOMIC DNA]</scope>
    <source>
        <strain evidence="19">cv. Fuhuasheng</strain>
        <tissue evidence="18">Leaves</tissue>
    </source>
</reference>
<accession>A0A445DCV9</accession>
<organism evidence="18 19">
    <name type="scientific">Arachis hypogaea</name>
    <name type="common">Peanut</name>
    <dbReference type="NCBI Taxonomy" id="3818"/>
    <lineage>
        <taxon>Eukaryota</taxon>
        <taxon>Viridiplantae</taxon>
        <taxon>Streptophyta</taxon>
        <taxon>Embryophyta</taxon>
        <taxon>Tracheophyta</taxon>
        <taxon>Spermatophyta</taxon>
        <taxon>Magnoliopsida</taxon>
        <taxon>eudicotyledons</taxon>
        <taxon>Gunneridae</taxon>
        <taxon>Pentapetalae</taxon>
        <taxon>rosids</taxon>
        <taxon>fabids</taxon>
        <taxon>Fabales</taxon>
        <taxon>Fabaceae</taxon>
        <taxon>Papilionoideae</taxon>
        <taxon>50 kb inversion clade</taxon>
        <taxon>dalbergioids sensu lato</taxon>
        <taxon>Dalbergieae</taxon>
        <taxon>Pterocarpus clade</taxon>
        <taxon>Arachis</taxon>
    </lineage>
</organism>
<dbReference type="InterPro" id="IPR001245">
    <property type="entry name" value="Ser-Thr/Tyr_kinase_cat_dom"/>
</dbReference>
<dbReference type="GO" id="GO:0004674">
    <property type="term" value="F:protein serine/threonine kinase activity"/>
    <property type="evidence" value="ECO:0007669"/>
    <property type="project" value="UniProtKB-KW"/>
</dbReference>
<feature type="transmembrane region" description="Helical" evidence="15">
    <location>
        <begin position="689"/>
        <end position="707"/>
    </location>
</feature>
<protein>
    <recommendedName>
        <fullName evidence="17">Protein kinase domain-containing protein</fullName>
    </recommendedName>
</protein>
<keyword evidence="19" id="KW-1185">Reference proteome</keyword>
<keyword evidence="6 13" id="KW-0547">Nucleotide-binding</keyword>
<keyword evidence="9 15" id="KW-1133">Transmembrane helix</keyword>
<feature type="transmembrane region" description="Helical" evidence="15">
    <location>
        <begin position="276"/>
        <end position="300"/>
    </location>
</feature>
<dbReference type="EMBL" id="SDMP01000004">
    <property type="protein sequence ID" value="RYR60992.1"/>
    <property type="molecule type" value="Genomic_DNA"/>
</dbReference>
<evidence type="ECO:0000256" key="12">
    <source>
        <dbReference type="ARBA" id="ARBA00047951"/>
    </source>
</evidence>
<evidence type="ECO:0000256" key="15">
    <source>
        <dbReference type="SAM" id="Phobius"/>
    </source>
</evidence>
<dbReference type="GO" id="GO:0007166">
    <property type="term" value="P:cell surface receptor signaling pathway"/>
    <property type="evidence" value="ECO:0007669"/>
    <property type="project" value="InterPro"/>
</dbReference>
<dbReference type="SUPFAM" id="SSF56112">
    <property type="entry name" value="Protein kinase-like (PK-like)"/>
    <property type="match status" value="2"/>
</dbReference>
<gene>
    <name evidence="18" type="ORF">Ahy_A04g018078</name>
</gene>
<feature type="chain" id="PRO_5019269684" description="Protein kinase domain-containing protein" evidence="16">
    <location>
        <begin position="27"/>
        <end position="1362"/>
    </location>
</feature>
<dbReference type="PROSITE" id="PS00108">
    <property type="entry name" value="PROTEIN_KINASE_ST"/>
    <property type="match status" value="2"/>
</dbReference>
<evidence type="ECO:0000256" key="1">
    <source>
        <dbReference type="ARBA" id="ARBA00004479"/>
    </source>
</evidence>
<evidence type="ECO:0000313" key="19">
    <source>
        <dbReference type="Proteomes" id="UP000289738"/>
    </source>
</evidence>
<dbReference type="Pfam" id="PF23446">
    <property type="entry name" value="LysM1_NFP_LYK"/>
    <property type="match status" value="2"/>
</dbReference>
<keyword evidence="8 13" id="KW-0067">ATP-binding</keyword>
<evidence type="ECO:0000256" key="9">
    <source>
        <dbReference type="ARBA" id="ARBA00022989"/>
    </source>
</evidence>
<dbReference type="PROSITE" id="PS50011">
    <property type="entry name" value="PROTEIN_KINASE_DOM"/>
    <property type="match status" value="2"/>
</dbReference>
<dbReference type="Pfam" id="PF23472">
    <property type="entry name" value="LysM2_CERK1_LYK3_4_5"/>
    <property type="match status" value="2"/>
</dbReference>